<dbReference type="PANTHER" id="PTHR30482:SF5">
    <property type="entry name" value="ABC TRANSPORTER PERMEASE PROTEIN"/>
    <property type="match status" value="1"/>
</dbReference>
<dbReference type="InterPro" id="IPR043428">
    <property type="entry name" value="LivM-like"/>
</dbReference>
<gene>
    <name evidence="7" type="ORF">YH63_001450</name>
</gene>
<dbReference type="InterPro" id="IPR001851">
    <property type="entry name" value="ABC_transp_permease"/>
</dbReference>
<evidence type="ECO:0000256" key="6">
    <source>
        <dbReference type="SAM" id="Phobius"/>
    </source>
</evidence>
<dbReference type="EMBL" id="LBIA02000001">
    <property type="protein sequence ID" value="TKT70193.1"/>
    <property type="molecule type" value="Genomic_DNA"/>
</dbReference>
<dbReference type="AlphaFoldDB" id="A0A4V6BDM0"/>
<evidence type="ECO:0000256" key="4">
    <source>
        <dbReference type="ARBA" id="ARBA00022989"/>
    </source>
</evidence>
<accession>A0A4V6BDM0</accession>
<evidence type="ECO:0000313" key="7">
    <source>
        <dbReference type="EMBL" id="TKT70193.1"/>
    </source>
</evidence>
<protein>
    <submittedName>
        <fullName evidence="7">Branched-chain amino acid ABC transporter permease</fullName>
    </submittedName>
</protein>
<feature type="transmembrane region" description="Helical" evidence="6">
    <location>
        <begin position="71"/>
        <end position="91"/>
    </location>
</feature>
<evidence type="ECO:0000256" key="1">
    <source>
        <dbReference type="ARBA" id="ARBA00004651"/>
    </source>
</evidence>
<feature type="transmembrane region" description="Helical" evidence="6">
    <location>
        <begin position="97"/>
        <end position="117"/>
    </location>
</feature>
<dbReference type="STRING" id="211460.YH63_17420"/>
<comment type="caution">
    <text evidence="7">The sequence shown here is derived from an EMBL/GenBank/DDBJ whole genome shotgun (WGS) entry which is preliminary data.</text>
</comment>
<keyword evidence="3 6" id="KW-0812">Transmembrane</keyword>
<proteinExistence type="predicted"/>
<dbReference type="Proteomes" id="UP000034832">
    <property type="component" value="Unassembled WGS sequence"/>
</dbReference>
<dbReference type="GO" id="GO:0015658">
    <property type="term" value="F:branched-chain amino acid transmembrane transporter activity"/>
    <property type="evidence" value="ECO:0007669"/>
    <property type="project" value="InterPro"/>
</dbReference>
<comment type="subcellular location">
    <subcellularLocation>
        <location evidence="1">Cell membrane</location>
        <topology evidence="1">Multi-pass membrane protein</topology>
    </subcellularLocation>
</comment>
<keyword evidence="8" id="KW-1185">Reference proteome</keyword>
<dbReference type="Pfam" id="PF02653">
    <property type="entry name" value="BPD_transp_2"/>
    <property type="match status" value="1"/>
</dbReference>
<dbReference type="CDD" id="cd06581">
    <property type="entry name" value="TM_PBP1_LivM_like"/>
    <property type="match status" value="1"/>
</dbReference>
<sequence length="348" mass="37088">MRAGHFKQSYTELVAFTDSATVKAWTGVLLLACLALPAVVGPYFLTLATTILITAIGVVGLNLLTGVCGLISLGQAGFLAIGAYTAGILAVDYSLSIIPGMISGGLFAALLSLLVGVPSLRLKGLYLAITTLAFTVIATHTILNLDWLTRGSAGLFLPAPTLFGFPLATKTAFYYFSLAMTVLFVVAAMNIMRSRVGRAFAAIRDHDTAAEMMGINQVSYKLMAFAISAFFTGAAGALSAYQVRYINVDSFALLVSIEALAMIIVGGLGSIAGAILGTIFMSLLPEVTRWLFDTLGSGLTEVFSTRALEVRGLLYGIVIVVVLRVQPDGLMGLWRDAKRLWSNWPFRY</sequence>
<organism evidence="7 8">
    <name type="scientific">Afipia massiliensis</name>
    <dbReference type="NCBI Taxonomy" id="211460"/>
    <lineage>
        <taxon>Bacteria</taxon>
        <taxon>Pseudomonadati</taxon>
        <taxon>Pseudomonadota</taxon>
        <taxon>Alphaproteobacteria</taxon>
        <taxon>Hyphomicrobiales</taxon>
        <taxon>Nitrobacteraceae</taxon>
        <taxon>Afipia</taxon>
    </lineage>
</organism>
<reference evidence="7" key="1">
    <citation type="submission" date="2019-04" db="EMBL/GenBank/DDBJ databases">
        <title>Whole genome sequencing of cave bacteria.</title>
        <authorList>
            <person name="Gan H.M."/>
            <person name="Barton H."/>
            <person name="Savka M.A."/>
        </authorList>
    </citation>
    <scope>NUCLEOTIDE SEQUENCE [LARGE SCALE GENOMIC DNA]</scope>
    <source>
        <strain evidence="7">LC387</strain>
    </source>
</reference>
<dbReference type="PANTHER" id="PTHR30482">
    <property type="entry name" value="HIGH-AFFINITY BRANCHED-CHAIN AMINO ACID TRANSPORT SYSTEM PERMEASE"/>
    <property type="match status" value="1"/>
</dbReference>
<dbReference type="GO" id="GO:0005886">
    <property type="term" value="C:plasma membrane"/>
    <property type="evidence" value="ECO:0007669"/>
    <property type="project" value="UniProtKB-SubCell"/>
</dbReference>
<feature type="transmembrane region" description="Helical" evidence="6">
    <location>
        <begin position="44"/>
        <end position="64"/>
    </location>
</feature>
<evidence type="ECO:0000256" key="2">
    <source>
        <dbReference type="ARBA" id="ARBA00022475"/>
    </source>
</evidence>
<feature type="transmembrane region" description="Helical" evidence="6">
    <location>
        <begin position="20"/>
        <end position="38"/>
    </location>
</feature>
<evidence type="ECO:0000256" key="5">
    <source>
        <dbReference type="ARBA" id="ARBA00023136"/>
    </source>
</evidence>
<keyword evidence="4 6" id="KW-1133">Transmembrane helix</keyword>
<feature type="transmembrane region" description="Helical" evidence="6">
    <location>
        <begin position="222"/>
        <end position="241"/>
    </location>
</feature>
<feature type="transmembrane region" description="Helical" evidence="6">
    <location>
        <begin position="172"/>
        <end position="192"/>
    </location>
</feature>
<dbReference type="OrthoDB" id="9804361at2"/>
<feature type="transmembrane region" description="Helical" evidence="6">
    <location>
        <begin position="124"/>
        <end position="143"/>
    </location>
</feature>
<evidence type="ECO:0000313" key="8">
    <source>
        <dbReference type="Proteomes" id="UP000034832"/>
    </source>
</evidence>
<dbReference type="RefSeq" id="WP_046829141.1">
    <property type="nucleotide sequence ID" value="NZ_LBIA02000001.1"/>
</dbReference>
<evidence type="ECO:0000256" key="3">
    <source>
        <dbReference type="ARBA" id="ARBA00022692"/>
    </source>
</evidence>
<keyword evidence="5 6" id="KW-0472">Membrane</keyword>
<keyword evidence="2" id="KW-1003">Cell membrane</keyword>
<name>A0A4V6BDM0_9BRAD</name>
<feature type="transmembrane region" description="Helical" evidence="6">
    <location>
        <begin position="261"/>
        <end position="284"/>
    </location>
</feature>